<sequence>MRDFTTVQAHHARVDHFTTRVLLASLMLLVAFLLGLSATVLSNNRAHLGVWLTFMAHSMWSVALFDFRAMAYSPCEEDDTFHTLPPDPLHSALDYTQTPGNFGHASTPSCFSPDYVPNDHLPSICQSQPTRLVFLPIADWDEE</sequence>
<comment type="caution">
    <text evidence="2">The sequence shown here is derived from an EMBL/GenBank/DDBJ whole genome shotgun (WGS) entry which is preliminary data.</text>
</comment>
<evidence type="ECO:0000313" key="2">
    <source>
        <dbReference type="EMBL" id="KAL2836060.1"/>
    </source>
</evidence>
<dbReference type="RefSeq" id="XP_070891926.1">
    <property type="nucleotide sequence ID" value="XM_071042349.1"/>
</dbReference>
<accession>A0ABR4J7V8</accession>
<feature type="transmembrane region" description="Helical" evidence="1">
    <location>
        <begin position="48"/>
        <end position="67"/>
    </location>
</feature>
<gene>
    <name evidence="2" type="ORF">BJX68DRAFT_251107</name>
</gene>
<keyword evidence="3" id="KW-1185">Reference proteome</keyword>
<reference evidence="2 3" key="1">
    <citation type="submission" date="2024-07" db="EMBL/GenBank/DDBJ databases">
        <title>Section-level genome sequencing and comparative genomics of Aspergillus sections Usti and Cavernicolus.</title>
        <authorList>
            <consortium name="Lawrence Berkeley National Laboratory"/>
            <person name="Nybo J.L."/>
            <person name="Vesth T.C."/>
            <person name="Theobald S."/>
            <person name="Frisvad J.C."/>
            <person name="Larsen T.O."/>
            <person name="Kjaerboelling I."/>
            <person name="Rothschild-Mancinelli K."/>
            <person name="Lyhne E.K."/>
            <person name="Kogle M.E."/>
            <person name="Barry K."/>
            <person name="Clum A."/>
            <person name="Na H."/>
            <person name="Ledsgaard L."/>
            <person name="Lin J."/>
            <person name="Lipzen A."/>
            <person name="Kuo A."/>
            <person name="Riley R."/>
            <person name="Mondo S."/>
            <person name="LaButti K."/>
            <person name="Haridas S."/>
            <person name="Pangalinan J."/>
            <person name="Salamov A.A."/>
            <person name="Simmons B.A."/>
            <person name="Magnuson J.K."/>
            <person name="Chen J."/>
            <person name="Drula E."/>
            <person name="Henrissat B."/>
            <person name="Wiebenga A."/>
            <person name="Lubbers R.J."/>
            <person name="Gomes A.C."/>
            <person name="Macurrencykelacurrency M.R."/>
            <person name="Stajich J."/>
            <person name="Grigoriev I.V."/>
            <person name="Mortensen U.H."/>
            <person name="De vries R.P."/>
            <person name="Baker S.E."/>
            <person name="Andersen M.R."/>
        </authorList>
    </citation>
    <scope>NUCLEOTIDE SEQUENCE [LARGE SCALE GENOMIC DNA]</scope>
    <source>
        <strain evidence="2 3">CBS 756.74</strain>
    </source>
</reference>
<evidence type="ECO:0000313" key="3">
    <source>
        <dbReference type="Proteomes" id="UP001610444"/>
    </source>
</evidence>
<name>A0ABR4J7V8_9EURO</name>
<evidence type="ECO:0000256" key="1">
    <source>
        <dbReference type="SAM" id="Phobius"/>
    </source>
</evidence>
<proteinExistence type="predicted"/>
<keyword evidence="1" id="KW-0812">Transmembrane</keyword>
<protein>
    <submittedName>
        <fullName evidence="2">Uncharacterized protein</fullName>
    </submittedName>
</protein>
<organism evidence="2 3">
    <name type="scientific">Aspergillus pseudodeflectus</name>
    <dbReference type="NCBI Taxonomy" id="176178"/>
    <lineage>
        <taxon>Eukaryota</taxon>
        <taxon>Fungi</taxon>
        <taxon>Dikarya</taxon>
        <taxon>Ascomycota</taxon>
        <taxon>Pezizomycotina</taxon>
        <taxon>Eurotiomycetes</taxon>
        <taxon>Eurotiomycetidae</taxon>
        <taxon>Eurotiales</taxon>
        <taxon>Aspergillaceae</taxon>
        <taxon>Aspergillus</taxon>
        <taxon>Aspergillus subgen. Nidulantes</taxon>
    </lineage>
</organism>
<dbReference type="Proteomes" id="UP001610444">
    <property type="component" value="Unassembled WGS sequence"/>
</dbReference>
<keyword evidence="1" id="KW-1133">Transmembrane helix</keyword>
<keyword evidence="1" id="KW-0472">Membrane</keyword>
<dbReference type="GeneID" id="98157513"/>
<dbReference type="EMBL" id="JBFXLR010000126">
    <property type="protein sequence ID" value="KAL2836060.1"/>
    <property type="molecule type" value="Genomic_DNA"/>
</dbReference>
<feature type="transmembrane region" description="Helical" evidence="1">
    <location>
        <begin position="21"/>
        <end position="42"/>
    </location>
</feature>